<evidence type="ECO:0008006" key="4">
    <source>
        <dbReference type="Google" id="ProtNLM"/>
    </source>
</evidence>
<evidence type="ECO:0000313" key="3">
    <source>
        <dbReference type="Proteomes" id="UP001597314"/>
    </source>
</evidence>
<evidence type="ECO:0000313" key="2">
    <source>
        <dbReference type="EMBL" id="MFD2181165.1"/>
    </source>
</evidence>
<keyword evidence="3" id="KW-1185">Reference proteome</keyword>
<feature type="compositionally biased region" description="Low complexity" evidence="1">
    <location>
        <begin position="7"/>
        <end position="25"/>
    </location>
</feature>
<proteinExistence type="predicted"/>
<protein>
    <recommendedName>
        <fullName evidence="4">Addiction module antitoxin RelB</fullName>
    </recommendedName>
</protein>
<dbReference type="Proteomes" id="UP001597314">
    <property type="component" value="Unassembled WGS sequence"/>
</dbReference>
<evidence type="ECO:0000256" key="1">
    <source>
        <dbReference type="SAM" id="MobiDB-lite"/>
    </source>
</evidence>
<accession>A0ABW5AFC5</accession>
<dbReference type="EMBL" id="JBHUIW010000002">
    <property type="protein sequence ID" value="MFD2181165.1"/>
    <property type="molecule type" value="Genomic_DNA"/>
</dbReference>
<comment type="caution">
    <text evidence="2">The sequence shown here is derived from an EMBL/GenBank/DDBJ whole genome shotgun (WGS) entry which is preliminary data.</text>
</comment>
<organism evidence="2 3">
    <name type="scientific">Rhodoplanes azumiensis</name>
    <dbReference type="NCBI Taxonomy" id="1897628"/>
    <lineage>
        <taxon>Bacteria</taxon>
        <taxon>Pseudomonadati</taxon>
        <taxon>Pseudomonadota</taxon>
        <taxon>Alphaproteobacteria</taxon>
        <taxon>Hyphomicrobiales</taxon>
        <taxon>Nitrobacteraceae</taxon>
        <taxon>Rhodoplanes</taxon>
    </lineage>
</organism>
<reference evidence="3" key="1">
    <citation type="journal article" date="2019" name="Int. J. Syst. Evol. Microbiol.">
        <title>The Global Catalogue of Microorganisms (GCM) 10K type strain sequencing project: providing services to taxonomists for standard genome sequencing and annotation.</title>
        <authorList>
            <consortium name="The Broad Institute Genomics Platform"/>
            <consortium name="The Broad Institute Genome Sequencing Center for Infectious Disease"/>
            <person name="Wu L."/>
            <person name="Ma J."/>
        </authorList>
    </citation>
    <scope>NUCLEOTIDE SEQUENCE [LARGE SCALE GENOMIC DNA]</scope>
    <source>
        <strain evidence="3">CGMCC 1.6774</strain>
    </source>
</reference>
<feature type="region of interest" description="Disordered" evidence="1">
    <location>
        <begin position="1"/>
        <end position="28"/>
    </location>
</feature>
<name>A0ABW5AFC5_9BRAD</name>
<sequence>MGDRGDGSASTAGSPSGSCRLSGSSKEPYNSVMTKLFDQAVEAARALPPDAQDELARVMLDILADDRPPEPIDPADGPSVREGLAQADRGEFATDAEVASAFRRFEG</sequence>
<gene>
    <name evidence="2" type="ORF">ACFSOX_03290</name>
</gene>